<feature type="domain" description="PET hydrolase/cutinase-like" evidence="2">
    <location>
        <begin position="56"/>
        <end position="168"/>
    </location>
</feature>
<dbReference type="InterPro" id="IPR041127">
    <property type="entry name" value="PET_hydrolase/cutinase-like"/>
</dbReference>
<proteinExistence type="predicted"/>
<evidence type="ECO:0000259" key="2">
    <source>
        <dbReference type="Pfam" id="PF12740"/>
    </source>
</evidence>
<feature type="chain" id="PRO_5009441749" evidence="1">
    <location>
        <begin position="31"/>
        <end position="349"/>
    </location>
</feature>
<protein>
    <submittedName>
        <fullName evidence="3">Alpha/beta hydrolase</fullName>
    </submittedName>
</protein>
<sequence>MNFYSSRIKYSFSLSSAIFLSLGTAEIATAATFSDAPIFSEVDSFSTTITTNGNPADIYFPVVSRTSKELFPTTILLPGGLVDKSFYSSFATQVASYGFVVVVPNNRVSLPQFNFEGLLPEASQINSIFDFIIAESENYNSQLAGIVDTEKLGLLGHSQGGAVGLTAIEDSCIFPLCLDDFNRPEALMAGAFYGTNRFDPFLMEFVPTANDGIPVALVQGSLDARATPEEALGTFELIQDPPKALITVAGANHFSITNVNNPPGARPDFSNPTLAQDEAIETIARWSALFLRANLLDDANAFEFVFDTGAKLDPNVTVIAEVKTVPEPSSLFGVLAVAMGGISWLWQRK</sequence>
<evidence type="ECO:0000256" key="1">
    <source>
        <dbReference type="SAM" id="SignalP"/>
    </source>
</evidence>
<dbReference type="EMBL" id="CP017708">
    <property type="protein sequence ID" value="AOY81169.1"/>
    <property type="molecule type" value="Genomic_DNA"/>
</dbReference>
<dbReference type="SUPFAM" id="SSF53474">
    <property type="entry name" value="alpha/beta-Hydrolases"/>
    <property type="match status" value="1"/>
</dbReference>
<dbReference type="InterPro" id="IPR029058">
    <property type="entry name" value="AB_hydrolase_fold"/>
</dbReference>
<keyword evidence="1" id="KW-0732">Signal</keyword>
<dbReference type="GO" id="GO:0016787">
    <property type="term" value="F:hydrolase activity"/>
    <property type="evidence" value="ECO:0007669"/>
    <property type="project" value="UniProtKB-KW"/>
</dbReference>
<reference evidence="4" key="1">
    <citation type="submission" date="2016-10" db="EMBL/GenBank/DDBJ databases">
        <title>Comparative genomics uncovers the prolific and rare metabolic potential of the cyanobacterial genus Moorea.</title>
        <authorList>
            <person name="Leao T."/>
            <person name="Castelao G."/>
            <person name="Korobeynikov A."/>
            <person name="Monroe E.A."/>
            <person name="Podell S."/>
            <person name="Glukhov E."/>
            <person name="Allen E."/>
            <person name="Gerwick W.H."/>
            <person name="Gerwick L."/>
        </authorList>
    </citation>
    <scope>NUCLEOTIDE SEQUENCE [LARGE SCALE GENOMIC DNA]</scope>
    <source>
        <strain evidence="4">JHB</strain>
    </source>
</reference>
<keyword evidence="3" id="KW-0378">Hydrolase</keyword>
<gene>
    <name evidence="3" type="ORF">BJP36_15920</name>
</gene>
<dbReference type="PANTHER" id="PTHR33428">
    <property type="entry name" value="CHLOROPHYLLASE-2, CHLOROPLASTIC"/>
    <property type="match status" value="1"/>
</dbReference>
<dbReference type="PANTHER" id="PTHR33428:SF14">
    <property type="entry name" value="CARBOXYLESTERASE TYPE B DOMAIN-CONTAINING PROTEIN"/>
    <property type="match status" value="1"/>
</dbReference>
<evidence type="ECO:0000313" key="3">
    <source>
        <dbReference type="EMBL" id="AOY81169.1"/>
    </source>
</evidence>
<dbReference type="Pfam" id="PF12740">
    <property type="entry name" value="PETase"/>
    <property type="match status" value="1"/>
</dbReference>
<feature type="signal peptide" evidence="1">
    <location>
        <begin position="1"/>
        <end position="30"/>
    </location>
</feature>
<dbReference type="InterPro" id="IPR013424">
    <property type="entry name" value="Ice-binding_C"/>
</dbReference>
<accession>A0A1D9G0M0</accession>
<name>A0A1D9G0M0_MOOP1</name>
<dbReference type="Gene3D" id="3.40.50.1820">
    <property type="entry name" value="alpha/beta hydrolase"/>
    <property type="match status" value="1"/>
</dbReference>
<dbReference type="Proteomes" id="UP000176944">
    <property type="component" value="Chromosome"/>
</dbReference>
<dbReference type="AlphaFoldDB" id="A0A1D9G0M0"/>
<evidence type="ECO:0000313" key="4">
    <source>
        <dbReference type="Proteomes" id="UP000176944"/>
    </source>
</evidence>
<organism evidence="3 4">
    <name type="scientific">Moorena producens (strain JHB)</name>
    <dbReference type="NCBI Taxonomy" id="1454205"/>
    <lineage>
        <taxon>Bacteria</taxon>
        <taxon>Bacillati</taxon>
        <taxon>Cyanobacteriota</taxon>
        <taxon>Cyanophyceae</taxon>
        <taxon>Coleofasciculales</taxon>
        <taxon>Coleofasciculaceae</taxon>
        <taxon>Moorena</taxon>
    </lineage>
</organism>
<dbReference type="NCBIfam" id="TIGR02595">
    <property type="entry name" value="PEP_CTERM"/>
    <property type="match status" value="1"/>
</dbReference>